<dbReference type="RefSeq" id="WP_119089497.1">
    <property type="nucleotide sequence ID" value="NZ_QXIS01000033.1"/>
</dbReference>
<dbReference type="EMBL" id="QXIS01000033">
    <property type="protein sequence ID" value="RIE05753.1"/>
    <property type="molecule type" value="Genomic_DNA"/>
</dbReference>
<feature type="transmembrane region" description="Helical" evidence="1">
    <location>
        <begin position="170"/>
        <end position="193"/>
    </location>
</feature>
<accession>A0A398CT83</accession>
<dbReference type="Gene3D" id="1.20.1070.10">
    <property type="entry name" value="Rhodopsin 7-helix transmembrane proteins"/>
    <property type="match status" value="1"/>
</dbReference>
<sequence length="267" mass="29807">MGGDRQESQHSSYDLNRLRIYNGLMGLLHLGQAIFIVILGWGKGLTVPITTDYLKAGGPGGMPVPTPATLGTFRLGPAIAVFLLLSAIAHFVTVFPGVFDWYKANLRHGINYIRWYEYALSSSVMIVIIAELSGMYDLSSAIMIFFLNAAMNLFGLMMELHNQTTARTNWTSFIFGSIVGLVPWVVICMYFFSAAASATGTIPTFVYYILGTIFVFFNCFAINMVLQYRKVGKWRDYIFGERMYVLLSLVAKSALAWQIFFGAVARK</sequence>
<feature type="transmembrane region" description="Helical" evidence="1">
    <location>
        <begin position="138"/>
        <end position="158"/>
    </location>
</feature>
<name>A0A398CT83_9BACT</name>
<evidence type="ECO:0008006" key="4">
    <source>
        <dbReference type="Google" id="ProtNLM"/>
    </source>
</evidence>
<organism evidence="2 3">
    <name type="scientific">Candidatus Cryosericum terrychapinii</name>
    <dbReference type="NCBI Taxonomy" id="2290919"/>
    <lineage>
        <taxon>Bacteria</taxon>
        <taxon>Pseudomonadati</taxon>
        <taxon>Caldisericota/Cryosericota group</taxon>
        <taxon>Candidatus Cryosericota</taxon>
        <taxon>Candidatus Cryosericia</taxon>
        <taxon>Candidatus Cryosericales</taxon>
        <taxon>Candidatus Cryosericaceae</taxon>
        <taxon>Candidatus Cryosericum</taxon>
    </lineage>
</organism>
<comment type="caution">
    <text evidence="2">The sequence shown here is derived from an EMBL/GenBank/DDBJ whole genome shotgun (WGS) entry which is preliminary data.</text>
</comment>
<keyword evidence="1" id="KW-1133">Transmembrane helix</keyword>
<protein>
    <recommendedName>
        <fullName evidence="4">Heliorhodopsin HeR</fullName>
    </recommendedName>
</protein>
<evidence type="ECO:0000256" key="1">
    <source>
        <dbReference type="SAM" id="Phobius"/>
    </source>
</evidence>
<keyword evidence="1" id="KW-0472">Membrane</keyword>
<evidence type="ECO:0000313" key="3">
    <source>
        <dbReference type="Proteomes" id="UP000266328"/>
    </source>
</evidence>
<dbReference type="NCBIfam" id="NF038020">
    <property type="entry name" value="HeR"/>
    <property type="match status" value="1"/>
</dbReference>
<feature type="transmembrane region" description="Helical" evidence="1">
    <location>
        <begin position="205"/>
        <end position="226"/>
    </location>
</feature>
<dbReference type="Proteomes" id="UP000266328">
    <property type="component" value="Unassembled WGS sequence"/>
</dbReference>
<evidence type="ECO:0000313" key="2">
    <source>
        <dbReference type="EMBL" id="RIE05753.1"/>
    </source>
</evidence>
<feature type="transmembrane region" description="Helical" evidence="1">
    <location>
        <begin position="75"/>
        <end position="95"/>
    </location>
</feature>
<keyword evidence="1" id="KW-0812">Transmembrane</keyword>
<gene>
    <name evidence="2" type="ORF">SMC7_06270</name>
</gene>
<feature type="transmembrane region" description="Helical" evidence="1">
    <location>
        <begin position="115"/>
        <end position="132"/>
    </location>
</feature>
<keyword evidence="3" id="KW-1185">Reference proteome</keyword>
<dbReference type="Pfam" id="PF18761">
    <property type="entry name" value="Heliorhodopsin"/>
    <property type="match status" value="1"/>
</dbReference>
<dbReference type="InterPro" id="IPR041113">
    <property type="entry name" value="Heliorhodopsin"/>
</dbReference>
<proteinExistence type="predicted"/>
<dbReference type="OrthoDB" id="2042238at2"/>
<reference evidence="2 3" key="1">
    <citation type="submission" date="2018-09" db="EMBL/GenBank/DDBJ databases">
        <title>Discovery and Ecogenomic Context for Candidatus Cryosericales, a Global Caldiserica Order Active in Thawing Permafrost.</title>
        <authorList>
            <person name="Martinez M.A."/>
            <person name="Woodcroft B.J."/>
            <person name="Ignacio Espinoza J.C."/>
            <person name="Zayed A."/>
            <person name="Singleton C.M."/>
            <person name="Boyd J."/>
            <person name="Li Y.-F."/>
            <person name="Purvine S."/>
            <person name="Maughan H."/>
            <person name="Hodgkins S.B."/>
            <person name="Anderson D."/>
            <person name="Sederholm M."/>
            <person name="Temperton B."/>
            <person name="Saleska S.R."/>
            <person name="Tyson G.W."/>
            <person name="Rich V.I."/>
        </authorList>
    </citation>
    <scope>NUCLEOTIDE SEQUENCE [LARGE SCALE GENOMIC DNA]</scope>
    <source>
        <strain evidence="2 3">SMC7</strain>
    </source>
</reference>
<feature type="transmembrane region" description="Helical" evidence="1">
    <location>
        <begin position="246"/>
        <end position="265"/>
    </location>
</feature>
<dbReference type="AlphaFoldDB" id="A0A398CT83"/>
<feature type="transmembrane region" description="Helical" evidence="1">
    <location>
        <begin position="20"/>
        <end position="41"/>
    </location>
</feature>